<keyword evidence="5" id="KW-0732">Signal</keyword>
<evidence type="ECO:0000256" key="3">
    <source>
        <dbReference type="PROSITE-ProRule" id="PRU00339"/>
    </source>
</evidence>
<keyword evidence="7" id="KW-1185">Reference proteome</keyword>
<comment type="caution">
    <text evidence="6">The sequence shown here is derived from an EMBL/GenBank/DDBJ whole genome shotgun (WGS) entry which is preliminary data.</text>
</comment>
<dbReference type="InterPro" id="IPR013105">
    <property type="entry name" value="TPR_2"/>
</dbReference>
<dbReference type="Gene3D" id="1.25.40.10">
    <property type="entry name" value="Tetratricopeptide repeat domain"/>
    <property type="match status" value="1"/>
</dbReference>
<evidence type="ECO:0000313" key="6">
    <source>
        <dbReference type="EMBL" id="TBN02688.1"/>
    </source>
</evidence>
<dbReference type="InterPro" id="IPR011990">
    <property type="entry name" value="TPR-like_helical_dom_sf"/>
</dbReference>
<proteinExistence type="predicted"/>
<evidence type="ECO:0000313" key="7">
    <source>
        <dbReference type="Proteomes" id="UP000291142"/>
    </source>
</evidence>
<keyword evidence="2 3" id="KW-0802">TPR repeat</keyword>
<dbReference type="AlphaFoldDB" id="A0A4Q9FDG3"/>
<evidence type="ECO:0000256" key="4">
    <source>
        <dbReference type="SAM" id="Coils"/>
    </source>
</evidence>
<keyword evidence="4" id="KW-0175">Coiled coil</keyword>
<dbReference type="Proteomes" id="UP000291142">
    <property type="component" value="Unassembled WGS sequence"/>
</dbReference>
<reference evidence="6 7" key="1">
    <citation type="submission" date="2019-02" db="EMBL/GenBank/DDBJ databases">
        <title>Hyunsoonleella sp., isolated from marine sediment.</title>
        <authorList>
            <person name="Liu B.-T."/>
        </authorList>
    </citation>
    <scope>NUCLEOTIDE SEQUENCE [LARGE SCALE GENOMIC DNA]</scope>
    <source>
        <strain evidence="6 7">T58</strain>
    </source>
</reference>
<gene>
    <name evidence="6" type="ORF">EYD45_11205</name>
</gene>
<dbReference type="EMBL" id="SIRT01000009">
    <property type="protein sequence ID" value="TBN02688.1"/>
    <property type="molecule type" value="Genomic_DNA"/>
</dbReference>
<dbReference type="Pfam" id="PF07719">
    <property type="entry name" value="TPR_2"/>
    <property type="match status" value="1"/>
</dbReference>
<keyword evidence="1" id="KW-0677">Repeat</keyword>
<dbReference type="SUPFAM" id="SSF48452">
    <property type="entry name" value="TPR-like"/>
    <property type="match status" value="1"/>
</dbReference>
<organism evidence="6 7">
    <name type="scientific">Hyunsoonleella flava</name>
    <dbReference type="NCBI Taxonomy" id="2527939"/>
    <lineage>
        <taxon>Bacteria</taxon>
        <taxon>Pseudomonadati</taxon>
        <taxon>Bacteroidota</taxon>
        <taxon>Flavobacteriia</taxon>
        <taxon>Flavobacteriales</taxon>
        <taxon>Flavobacteriaceae</taxon>
    </lineage>
</organism>
<dbReference type="Pfam" id="PF13181">
    <property type="entry name" value="TPR_8"/>
    <property type="match status" value="1"/>
</dbReference>
<dbReference type="RefSeq" id="WP_130964642.1">
    <property type="nucleotide sequence ID" value="NZ_SIRT01000009.1"/>
</dbReference>
<feature type="signal peptide" evidence="5">
    <location>
        <begin position="1"/>
        <end position="24"/>
    </location>
</feature>
<dbReference type="OrthoDB" id="1522899at2"/>
<evidence type="ECO:0000256" key="1">
    <source>
        <dbReference type="ARBA" id="ARBA00022737"/>
    </source>
</evidence>
<feature type="coiled-coil region" evidence="4">
    <location>
        <begin position="179"/>
        <end position="206"/>
    </location>
</feature>
<protein>
    <submittedName>
        <fullName evidence="6">Tetratricopeptide repeat protein</fullName>
    </submittedName>
</protein>
<name>A0A4Q9FDG3_9FLAO</name>
<dbReference type="InterPro" id="IPR019734">
    <property type="entry name" value="TPR_rpt"/>
</dbReference>
<feature type="repeat" description="TPR" evidence="3">
    <location>
        <begin position="338"/>
        <end position="371"/>
    </location>
</feature>
<evidence type="ECO:0000256" key="2">
    <source>
        <dbReference type="ARBA" id="ARBA00022803"/>
    </source>
</evidence>
<feature type="chain" id="PRO_5021030482" evidence="5">
    <location>
        <begin position="25"/>
        <end position="463"/>
    </location>
</feature>
<dbReference type="PROSITE" id="PS50005">
    <property type="entry name" value="TPR"/>
    <property type="match status" value="1"/>
</dbReference>
<sequence>MKTKITLLTSLFAFLIVGVSGLNAQTQEENMAKLSIMTEYAKAKNYEAAYKPFTELWASNPKFNRAIYVYGEKILNYKIDKTSGDEKVGFLNDLMKLWEDRRAHFASKTPQGEYAAKACQLMFDNKSVLGKTDEELYECFDTAYTTDKKSFDNPKSLYTYFYLMVKLYDAGKKPAKDLFNKYDDVVEKIEEEVQIASEKLNKLVQKEEAGTPLTSKDKKYQKYYGQVLNAFDQISGSVDTQLGDRANCANLIPLYNKDFDAHTNDAIWLKRAVSRMYNKECTDDPLYEKLVKAYDATAPSADTKYFVATILLKNGKTSEAESYLKEAYDLESDTFKKAKLANRIGLILKKKGRYGQARGYFRNALKLNPSNGRPHLSIASMYAASAKNCGTTNFNKRAVYWYAAQEARKASRVDPTLKKSAAQSAANYEAKAPQKAEIFTEGNSGQVIQIGCWIGGSVTVPSI</sequence>
<dbReference type="SMART" id="SM00028">
    <property type="entry name" value="TPR"/>
    <property type="match status" value="2"/>
</dbReference>
<evidence type="ECO:0000256" key="5">
    <source>
        <dbReference type="SAM" id="SignalP"/>
    </source>
</evidence>
<accession>A0A4Q9FDG3</accession>
<dbReference type="PROSITE" id="PS50293">
    <property type="entry name" value="TPR_REGION"/>
    <property type="match status" value="1"/>
</dbReference>